<dbReference type="RefSeq" id="WP_194261018.1">
    <property type="nucleotide sequence ID" value="NZ_JABCQH010000001.1"/>
</dbReference>
<dbReference type="EMBL" id="JABCQH010000001">
    <property type="protein sequence ID" value="MBF0886986.1"/>
    <property type="molecule type" value="Genomic_DNA"/>
</dbReference>
<organism evidence="1 2">
    <name type="scientific">Gluconobacter cadivus</name>
    <dbReference type="NCBI Taxonomy" id="2728101"/>
    <lineage>
        <taxon>Bacteria</taxon>
        <taxon>Pseudomonadati</taxon>
        <taxon>Pseudomonadota</taxon>
        <taxon>Alphaproteobacteria</taxon>
        <taxon>Acetobacterales</taxon>
        <taxon>Acetobacteraceae</taxon>
        <taxon>Gluconobacter</taxon>
    </lineage>
</organism>
<gene>
    <name evidence="1" type="ORF">HKD19_00290</name>
</gene>
<dbReference type="Proteomes" id="UP000662701">
    <property type="component" value="Unassembled WGS sequence"/>
</dbReference>
<dbReference type="InterPro" id="IPR026913">
    <property type="entry name" value="METTL24"/>
</dbReference>
<proteinExistence type="predicted"/>
<evidence type="ECO:0000313" key="1">
    <source>
        <dbReference type="EMBL" id="MBF0886986.1"/>
    </source>
</evidence>
<comment type="caution">
    <text evidence="1">The sequence shown here is derived from an EMBL/GenBank/DDBJ whole genome shotgun (WGS) entry which is preliminary data.</text>
</comment>
<reference evidence="1 2" key="2">
    <citation type="submission" date="2020-11" db="EMBL/GenBank/DDBJ databases">
        <title>Description of novel Gluconobacter species.</title>
        <authorList>
            <person name="Cleenwerck I."/>
            <person name="Cnockaert M."/>
            <person name="Borremans W."/>
            <person name="Wieme A.D."/>
            <person name="De Vuyst L."/>
            <person name="Vandamme P."/>
        </authorList>
    </citation>
    <scope>NUCLEOTIDE SEQUENCE [LARGE SCALE GENOMIC DNA]</scope>
    <source>
        <strain evidence="1 2">LMG 1745</strain>
    </source>
</reference>
<evidence type="ECO:0000313" key="2">
    <source>
        <dbReference type="Proteomes" id="UP000662701"/>
    </source>
</evidence>
<reference evidence="2" key="1">
    <citation type="submission" date="2020-04" db="EMBL/GenBank/DDBJ databases">
        <title>Description of novel Gluconacetobacter.</title>
        <authorList>
            <person name="Sombolestani A."/>
        </authorList>
    </citation>
    <scope>NUCLEOTIDE SEQUENCE [LARGE SCALE GENOMIC DNA]</scope>
    <source>
        <strain evidence="2">LMG 1745</strain>
    </source>
</reference>
<sequence length="393" mass="45313">MFQMAKNIRSFPRDVFSVLKVILDRLDILSNRVDVLERKKIIIPQSLIREMTSGMSSVNEFCDETTQFLIEQQRDITNLLNTQKKLLEQSTNTEALARIIVPAMEQSIPSIVQEQIDRLARLSETQNQKLEVLESLARAQETVFPSWNATPEGSEEIRHILRFLAPRRAKDVEKCRVGRDYDGGYVMLDSFPSGSVAISLGINDDVSWDLAVAERGCDVFQYDHTISALPQSHERFHFYSQRITAQEEEEGRLLRDVISDNAIPQNAPIILKMDIEGDEWSVFDTTSLDILERFTQIVVEFHHCERLAEQEFRARAERVFKKLAEKFFVFHVHGNNCGNLVNVQNIILPESLEISFARKDLYSSEETDELFPQVLDMPNQEGRADFYLGCFRF</sequence>
<dbReference type="PANTHER" id="PTHR32026">
    <property type="entry name" value="METHYLTRANSFERASE-LIKE PROTEIN 24"/>
    <property type="match status" value="1"/>
</dbReference>
<keyword evidence="2" id="KW-1185">Reference proteome</keyword>
<dbReference type="PANTHER" id="PTHR32026:SF10">
    <property type="entry name" value="METHYLTRANSFERASE-LIKE PROTEIN 24-RELATED"/>
    <property type="match status" value="1"/>
</dbReference>
<name>A0ABR9YS10_9PROT</name>
<protein>
    <recommendedName>
        <fullName evidence="3">Methyltransferase FkbM domain-containing protein</fullName>
    </recommendedName>
</protein>
<evidence type="ECO:0008006" key="3">
    <source>
        <dbReference type="Google" id="ProtNLM"/>
    </source>
</evidence>
<accession>A0ABR9YS10</accession>